<name>A0AAU9JS94_9CILI</name>
<proteinExistence type="predicted"/>
<sequence>MKKIKMQMEEPDKLKSVNGALAGLTQTSPLQVMRLPQDIPALHATSTSQNIPSVQDMLTLQDKSPLQAEPLILDMTTLQVIPLLQDTPALWVTPVLQPKVEPAQIMSSHGIPFQELQVREMLLDLNQQSQMNFPKKRTMTEAGYSRTVNKRPKCRTKERLRTISHINIQGVRAKGQQISEVRAHKSFNSALALL</sequence>
<accession>A0AAU9JS94</accession>
<dbReference type="Proteomes" id="UP001162131">
    <property type="component" value="Unassembled WGS sequence"/>
</dbReference>
<keyword evidence="2" id="KW-1185">Reference proteome</keyword>
<gene>
    <name evidence="1" type="ORF">BSTOLATCC_MIC35221</name>
</gene>
<protein>
    <submittedName>
        <fullName evidence="1">Uncharacterized protein</fullName>
    </submittedName>
</protein>
<organism evidence="1 2">
    <name type="scientific">Blepharisma stoltei</name>
    <dbReference type="NCBI Taxonomy" id="1481888"/>
    <lineage>
        <taxon>Eukaryota</taxon>
        <taxon>Sar</taxon>
        <taxon>Alveolata</taxon>
        <taxon>Ciliophora</taxon>
        <taxon>Postciliodesmatophora</taxon>
        <taxon>Heterotrichea</taxon>
        <taxon>Heterotrichida</taxon>
        <taxon>Blepharismidae</taxon>
        <taxon>Blepharisma</taxon>
    </lineage>
</organism>
<dbReference type="AlphaFoldDB" id="A0AAU9JS94"/>
<evidence type="ECO:0000313" key="1">
    <source>
        <dbReference type="EMBL" id="CAG9323759.1"/>
    </source>
</evidence>
<evidence type="ECO:0000313" key="2">
    <source>
        <dbReference type="Proteomes" id="UP001162131"/>
    </source>
</evidence>
<reference evidence="1" key="1">
    <citation type="submission" date="2021-09" db="EMBL/GenBank/DDBJ databases">
        <authorList>
            <consortium name="AG Swart"/>
            <person name="Singh M."/>
            <person name="Singh A."/>
            <person name="Seah K."/>
            <person name="Emmerich C."/>
        </authorList>
    </citation>
    <scope>NUCLEOTIDE SEQUENCE</scope>
    <source>
        <strain evidence="1">ATCC30299</strain>
    </source>
</reference>
<dbReference type="EMBL" id="CAJZBQ010000035">
    <property type="protein sequence ID" value="CAG9323759.1"/>
    <property type="molecule type" value="Genomic_DNA"/>
</dbReference>
<comment type="caution">
    <text evidence="1">The sequence shown here is derived from an EMBL/GenBank/DDBJ whole genome shotgun (WGS) entry which is preliminary data.</text>
</comment>